<accession>A0A382LCR3</accession>
<gene>
    <name evidence="2" type="ORF">METZ01_LOCUS287284</name>
</gene>
<evidence type="ECO:0000259" key="1">
    <source>
        <dbReference type="Pfam" id="PF03288"/>
    </source>
</evidence>
<evidence type="ECO:0000313" key="2">
    <source>
        <dbReference type="EMBL" id="SVC34430.1"/>
    </source>
</evidence>
<dbReference type="AlphaFoldDB" id="A0A382LCR3"/>
<dbReference type="InterPro" id="IPR004968">
    <property type="entry name" value="DNA_primase/NTPase_C"/>
</dbReference>
<protein>
    <recommendedName>
        <fullName evidence="1">DNA primase/nucleoside triphosphatase C-terminal domain-containing protein</fullName>
    </recommendedName>
</protein>
<dbReference type="EMBL" id="UINC01086193">
    <property type="protein sequence ID" value="SVC34430.1"/>
    <property type="molecule type" value="Genomic_DNA"/>
</dbReference>
<dbReference type="InterPro" id="IPR036390">
    <property type="entry name" value="WH_DNA-bd_sf"/>
</dbReference>
<sequence>MEGCHDEFRRATNPLQIFLEEECTVEKDSSIDSTLLREAYKKYCEEHGYKVLSDNNLGQELKRLGHERKRKRRDGIREYFYEGVRLLSGGVPSCP</sequence>
<dbReference type="SUPFAM" id="SSF46785">
    <property type="entry name" value="Winged helix' DNA-binding domain"/>
    <property type="match status" value="1"/>
</dbReference>
<feature type="domain" description="DNA primase/nucleoside triphosphatase C-terminal" evidence="1">
    <location>
        <begin position="13"/>
        <end position="71"/>
    </location>
</feature>
<name>A0A382LCR3_9ZZZZ</name>
<proteinExistence type="predicted"/>
<dbReference type="InterPro" id="IPR036388">
    <property type="entry name" value="WH-like_DNA-bd_sf"/>
</dbReference>
<organism evidence="2">
    <name type="scientific">marine metagenome</name>
    <dbReference type="NCBI Taxonomy" id="408172"/>
    <lineage>
        <taxon>unclassified sequences</taxon>
        <taxon>metagenomes</taxon>
        <taxon>ecological metagenomes</taxon>
    </lineage>
</organism>
<dbReference type="Gene3D" id="1.10.10.10">
    <property type="entry name" value="Winged helix-like DNA-binding domain superfamily/Winged helix DNA-binding domain"/>
    <property type="match status" value="1"/>
</dbReference>
<reference evidence="2" key="1">
    <citation type="submission" date="2018-05" db="EMBL/GenBank/DDBJ databases">
        <authorList>
            <person name="Lanie J.A."/>
            <person name="Ng W.-L."/>
            <person name="Kazmierczak K.M."/>
            <person name="Andrzejewski T.M."/>
            <person name="Davidsen T.M."/>
            <person name="Wayne K.J."/>
            <person name="Tettelin H."/>
            <person name="Glass J.I."/>
            <person name="Rusch D."/>
            <person name="Podicherti R."/>
            <person name="Tsui H.-C.T."/>
            <person name="Winkler M.E."/>
        </authorList>
    </citation>
    <scope>NUCLEOTIDE SEQUENCE</scope>
</reference>
<dbReference type="Pfam" id="PF03288">
    <property type="entry name" value="Pox_D5"/>
    <property type="match status" value="1"/>
</dbReference>